<organism evidence="2 3">
    <name type="scientific">Onychostoma macrolepis</name>
    <dbReference type="NCBI Taxonomy" id="369639"/>
    <lineage>
        <taxon>Eukaryota</taxon>
        <taxon>Metazoa</taxon>
        <taxon>Chordata</taxon>
        <taxon>Craniata</taxon>
        <taxon>Vertebrata</taxon>
        <taxon>Euteleostomi</taxon>
        <taxon>Actinopterygii</taxon>
        <taxon>Neopterygii</taxon>
        <taxon>Teleostei</taxon>
        <taxon>Ostariophysi</taxon>
        <taxon>Cypriniformes</taxon>
        <taxon>Cyprinidae</taxon>
        <taxon>Acrossocheilinae</taxon>
        <taxon>Onychostoma</taxon>
    </lineage>
</organism>
<accession>A0A7J6DBX9</accession>
<proteinExistence type="predicted"/>
<dbReference type="EMBL" id="JAAMOB010000003">
    <property type="protein sequence ID" value="KAF4116525.1"/>
    <property type="molecule type" value="Genomic_DNA"/>
</dbReference>
<dbReference type="Proteomes" id="UP000579812">
    <property type="component" value="Unassembled WGS sequence"/>
</dbReference>
<evidence type="ECO:0000256" key="1">
    <source>
        <dbReference type="SAM" id="MobiDB-lite"/>
    </source>
</evidence>
<name>A0A7J6DBX9_9TELE</name>
<reference evidence="2 3" key="1">
    <citation type="submission" date="2020-04" db="EMBL/GenBank/DDBJ databases">
        <title>Chromosome-level genome assembly of a cyprinid fish Onychostoma macrolepis by integration of Nanopore Sequencing, Bionano and Hi-C technology.</title>
        <authorList>
            <person name="Wang D."/>
        </authorList>
    </citation>
    <scope>NUCLEOTIDE SEQUENCE [LARGE SCALE GENOMIC DNA]</scope>
    <source>
        <strain evidence="2">SWU-2019</strain>
        <tissue evidence="2">Muscle</tissue>
    </source>
</reference>
<feature type="region of interest" description="Disordered" evidence="1">
    <location>
        <begin position="1"/>
        <end position="60"/>
    </location>
</feature>
<feature type="compositionally biased region" description="Basic and acidic residues" evidence="1">
    <location>
        <begin position="31"/>
        <end position="41"/>
    </location>
</feature>
<sequence length="334" mass="37593">MWTQVREPLPCQSLDSNESQCQVTDTAPNSRNDDAVSEPRPEPTSSSKDQDPLLCSLQEPESNAGPLRIMTAIDVQGTVPIIDSNNIYRLKDVVNVGFWQGNTYVKIHTPEVVAYHDNNEQLYLAPNLKMCTLTKDIHYLCPSKPFVRDNTEGICGLESIRPDTSCPAEATPRSQVEVTQAEIIGNRWLVNTPARTATLTYDQHDTATRIILPNQTLWITVPKGSILHIDELALYHLTDDEYQAEIEISPFFKQHSFVLDPELEERIKEEGTQLIDLTPVDTALEAIARLPPAGAPIIRSCVYVEINNCILIYMEGKKRDSYFDILIGESRTER</sequence>
<keyword evidence="3" id="KW-1185">Reference proteome</keyword>
<feature type="compositionally biased region" description="Polar residues" evidence="1">
    <location>
        <begin position="13"/>
        <end position="30"/>
    </location>
</feature>
<evidence type="ECO:0000313" key="2">
    <source>
        <dbReference type="EMBL" id="KAF4116525.1"/>
    </source>
</evidence>
<dbReference type="AlphaFoldDB" id="A0A7J6DBX9"/>
<comment type="caution">
    <text evidence="2">The sequence shown here is derived from an EMBL/GenBank/DDBJ whole genome shotgun (WGS) entry which is preliminary data.</text>
</comment>
<protein>
    <submittedName>
        <fullName evidence="2">Uncharacterized protein</fullName>
    </submittedName>
</protein>
<gene>
    <name evidence="2" type="ORF">G5714_004014</name>
</gene>
<evidence type="ECO:0000313" key="3">
    <source>
        <dbReference type="Proteomes" id="UP000579812"/>
    </source>
</evidence>